<dbReference type="Proteomes" id="UP000243499">
    <property type="component" value="Chromosome 3"/>
</dbReference>
<dbReference type="AlphaFoldDB" id="A0A2T8KJX5"/>
<name>A0A2T8KJX5_9POAL</name>
<accession>A0A2T8KJX5</accession>
<evidence type="ECO:0000313" key="1">
    <source>
        <dbReference type="EMBL" id="PVH62480.1"/>
    </source>
</evidence>
<sequence length="95" mass="10730">MPGGLDLTGSDLFSSLFACVGRGLPAMVQLVQFSKLLSVDEIQIRWSMCSKITNMLMLTTLIWYGACIRMESNFLEVRRFQSENGHLVEGRQARK</sequence>
<dbReference type="Gramene" id="PVH62480">
    <property type="protein sequence ID" value="PVH62480"/>
    <property type="gene ID" value="PAHAL_3G305000"/>
</dbReference>
<organism evidence="1">
    <name type="scientific">Panicum hallii</name>
    <dbReference type="NCBI Taxonomy" id="206008"/>
    <lineage>
        <taxon>Eukaryota</taxon>
        <taxon>Viridiplantae</taxon>
        <taxon>Streptophyta</taxon>
        <taxon>Embryophyta</taxon>
        <taxon>Tracheophyta</taxon>
        <taxon>Spermatophyta</taxon>
        <taxon>Magnoliopsida</taxon>
        <taxon>Liliopsida</taxon>
        <taxon>Poales</taxon>
        <taxon>Poaceae</taxon>
        <taxon>PACMAD clade</taxon>
        <taxon>Panicoideae</taxon>
        <taxon>Panicodae</taxon>
        <taxon>Paniceae</taxon>
        <taxon>Panicinae</taxon>
        <taxon>Panicum</taxon>
        <taxon>Panicum sect. Panicum</taxon>
    </lineage>
</organism>
<dbReference type="EMBL" id="CM008048">
    <property type="protein sequence ID" value="PVH62480.1"/>
    <property type="molecule type" value="Genomic_DNA"/>
</dbReference>
<reference evidence="1" key="1">
    <citation type="submission" date="2018-04" db="EMBL/GenBank/DDBJ databases">
        <title>WGS assembly of Panicum hallii.</title>
        <authorList>
            <person name="Lovell J."/>
            <person name="Jenkins J."/>
            <person name="Lowry D."/>
            <person name="Mamidi S."/>
            <person name="Sreedasyam A."/>
            <person name="Weng X."/>
            <person name="Barry K."/>
            <person name="Bonette J."/>
            <person name="Campitelli B."/>
            <person name="Daum C."/>
            <person name="Gordon S."/>
            <person name="Gould B."/>
            <person name="Lipzen A."/>
            <person name="Macqueen A."/>
            <person name="Palacio-Mejia J."/>
            <person name="Plott C."/>
            <person name="Shakirov E."/>
            <person name="Shu S."/>
            <person name="Yoshinaga Y."/>
            <person name="Zane M."/>
            <person name="Rokhsar D."/>
            <person name="Grimwood J."/>
            <person name="Schmutz J."/>
            <person name="Juenger T."/>
        </authorList>
    </citation>
    <scope>NUCLEOTIDE SEQUENCE [LARGE SCALE GENOMIC DNA]</scope>
    <source>
        <strain evidence="1">FIL2</strain>
    </source>
</reference>
<proteinExistence type="predicted"/>
<protein>
    <submittedName>
        <fullName evidence="1">Uncharacterized protein</fullName>
    </submittedName>
</protein>
<gene>
    <name evidence="1" type="ORF">PAHAL_3G305000</name>
</gene>